<organism evidence="1 2">
    <name type="scientific">Myroides albus</name>
    <dbReference type="NCBI Taxonomy" id="2562892"/>
    <lineage>
        <taxon>Bacteria</taxon>
        <taxon>Pseudomonadati</taxon>
        <taxon>Bacteroidota</taxon>
        <taxon>Flavobacteriia</taxon>
        <taxon>Flavobacteriales</taxon>
        <taxon>Flavobacteriaceae</taxon>
        <taxon>Myroides</taxon>
    </lineage>
</organism>
<evidence type="ECO:0000313" key="2">
    <source>
        <dbReference type="Proteomes" id="UP000438760"/>
    </source>
</evidence>
<name>A0A6I3LKD0_9FLAO</name>
<reference evidence="1 2" key="1">
    <citation type="submission" date="2019-11" db="EMBL/GenBank/DDBJ databases">
        <title>Genome of Strain BIT-d1.</title>
        <authorList>
            <person name="Yang Y."/>
        </authorList>
    </citation>
    <scope>NUCLEOTIDE SEQUENCE [LARGE SCALE GENOMIC DNA]</scope>
    <source>
        <strain evidence="1 2">BIT-d1</strain>
    </source>
</reference>
<dbReference type="OrthoDB" id="1453969at2"/>
<dbReference type="AlphaFoldDB" id="A0A6I3LKD0"/>
<accession>A0A6I3LKD0</accession>
<protein>
    <submittedName>
        <fullName evidence="1">Uncharacterized protein</fullName>
    </submittedName>
</protein>
<proteinExistence type="predicted"/>
<dbReference type="RefSeq" id="WP_155093073.1">
    <property type="nucleotide sequence ID" value="NZ_CP102754.1"/>
</dbReference>
<dbReference type="EMBL" id="WMJX01000041">
    <property type="protein sequence ID" value="MTG99068.1"/>
    <property type="molecule type" value="Genomic_DNA"/>
</dbReference>
<comment type="caution">
    <text evidence="1">The sequence shown here is derived from an EMBL/GenBank/DDBJ whole genome shotgun (WGS) entry which is preliminary data.</text>
</comment>
<dbReference type="Proteomes" id="UP000438760">
    <property type="component" value="Unassembled WGS sequence"/>
</dbReference>
<sequence>MQIVSVKTPIDDFSMLKELTEIEQLIEKAKKKGEQVIYLDTLSYQNHMYLIKQNYVIKKFIKKTTLFSFLRRPKKYYAIRFPMEHVS</sequence>
<evidence type="ECO:0000313" key="1">
    <source>
        <dbReference type="EMBL" id="MTG99068.1"/>
    </source>
</evidence>
<gene>
    <name evidence="1" type="ORF">GJV76_13150</name>
</gene>
<keyword evidence="2" id="KW-1185">Reference proteome</keyword>